<reference evidence="1" key="1">
    <citation type="submission" date="2019-01" db="EMBL/GenBank/DDBJ databases">
        <title>Draft genome sequences of three monokaryotic isolates of the white-rot basidiomycete fungus Dichomitus squalens.</title>
        <authorList>
            <consortium name="DOE Joint Genome Institute"/>
            <person name="Lopez S.C."/>
            <person name="Andreopoulos B."/>
            <person name="Pangilinan J."/>
            <person name="Lipzen A."/>
            <person name="Riley R."/>
            <person name="Ahrendt S."/>
            <person name="Ng V."/>
            <person name="Barry K."/>
            <person name="Daum C."/>
            <person name="Grigoriev I.V."/>
            <person name="Hilden K.S."/>
            <person name="Makela M.R."/>
            <person name="de Vries R.P."/>
        </authorList>
    </citation>
    <scope>NUCLEOTIDE SEQUENCE [LARGE SCALE GENOMIC DNA]</scope>
    <source>
        <strain evidence="1">OM18370.1</strain>
    </source>
</reference>
<dbReference type="EMBL" id="ML143426">
    <property type="protein sequence ID" value="TBU27955.1"/>
    <property type="molecule type" value="Genomic_DNA"/>
</dbReference>
<gene>
    <name evidence="1" type="ORF">BD311DRAFT_664261</name>
</gene>
<evidence type="ECO:0000313" key="1">
    <source>
        <dbReference type="EMBL" id="TBU27955.1"/>
    </source>
</evidence>
<sequence length="298" mass="34135">MHATASQRAFPGLMFILMHRDTNCTATTTRKPFELSVEISSLCDIAKELHRSLLDQQRTIRRIDEVAHTSFLEQWHMFREEYCIIRETSEAAAVKLAATIEYYLSLQEETNDPAEVDETIDELSALNKLRFGRREDFVRVSIQCYAPSGNDLKTILRDPAFGLCPYNTNWKGIDFEEVAHIKELRKQLNAMRATMDIAKSALQEFASLNVNELTTAIEGIKANVEKESKLLQKTFSEVTNMLSRESNSYVSTLRRLRADPSQSNQLANRAAKQRVLSSSGDWKQKARILMEEYAKKMK</sequence>
<name>A0A4Q9MKJ0_9APHY</name>
<dbReference type="OrthoDB" id="10630503at2759"/>
<proteinExistence type="predicted"/>
<dbReference type="AlphaFoldDB" id="A0A4Q9MKJ0"/>
<accession>A0A4Q9MKJ0</accession>
<organism evidence="1">
    <name type="scientific">Dichomitus squalens</name>
    <dbReference type="NCBI Taxonomy" id="114155"/>
    <lineage>
        <taxon>Eukaryota</taxon>
        <taxon>Fungi</taxon>
        <taxon>Dikarya</taxon>
        <taxon>Basidiomycota</taxon>
        <taxon>Agaricomycotina</taxon>
        <taxon>Agaricomycetes</taxon>
        <taxon>Polyporales</taxon>
        <taxon>Polyporaceae</taxon>
        <taxon>Dichomitus</taxon>
    </lineage>
</organism>
<dbReference type="Proteomes" id="UP000292957">
    <property type="component" value="Unassembled WGS sequence"/>
</dbReference>
<protein>
    <submittedName>
        <fullName evidence="1">Uncharacterized protein</fullName>
    </submittedName>
</protein>